<feature type="region of interest" description="Disordered" evidence="1">
    <location>
        <begin position="52"/>
        <end position="71"/>
    </location>
</feature>
<evidence type="ECO:0000313" key="3">
    <source>
        <dbReference type="Proteomes" id="UP001064489"/>
    </source>
</evidence>
<reference evidence="2" key="2">
    <citation type="submission" date="2023-02" db="EMBL/GenBank/DDBJ databases">
        <authorList>
            <person name="Swenson N.G."/>
            <person name="Wegrzyn J.L."/>
            <person name="Mcevoy S.L."/>
        </authorList>
    </citation>
    <scope>NUCLEOTIDE SEQUENCE</scope>
    <source>
        <strain evidence="2">91603</strain>
        <tissue evidence="2">Leaf</tissue>
    </source>
</reference>
<proteinExistence type="predicted"/>
<evidence type="ECO:0000256" key="1">
    <source>
        <dbReference type="SAM" id="MobiDB-lite"/>
    </source>
</evidence>
<keyword evidence="3" id="KW-1185">Reference proteome</keyword>
<comment type="caution">
    <text evidence="2">The sequence shown here is derived from an EMBL/GenBank/DDBJ whole genome shotgun (WGS) entry which is preliminary data.</text>
</comment>
<dbReference type="EMBL" id="JAJSOW010000102">
    <property type="protein sequence ID" value="KAI9177649.1"/>
    <property type="molecule type" value="Genomic_DNA"/>
</dbReference>
<organism evidence="2 3">
    <name type="scientific">Acer negundo</name>
    <name type="common">Box elder</name>
    <dbReference type="NCBI Taxonomy" id="4023"/>
    <lineage>
        <taxon>Eukaryota</taxon>
        <taxon>Viridiplantae</taxon>
        <taxon>Streptophyta</taxon>
        <taxon>Embryophyta</taxon>
        <taxon>Tracheophyta</taxon>
        <taxon>Spermatophyta</taxon>
        <taxon>Magnoliopsida</taxon>
        <taxon>eudicotyledons</taxon>
        <taxon>Gunneridae</taxon>
        <taxon>Pentapetalae</taxon>
        <taxon>rosids</taxon>
        <taxon>malvids</taxon>
        <taxon>Sapindales</taxon>
        <taxon>Sapindaceae</taxon>
        <taxon>Hippocastanoideae</taxon>
        <taxon>Acereae</taxon>
        <taxon>Acer</taxon>
    </lineage>
</organism>
<protein>
    <submittedName>
        <fullName evidence="2">Uncharacterized protein</fullName>
    </submittedName>
</protein>
<dbReference type="Proteomes" id="UP001064489">
    <property type="component" value="Chromosome 5"/>
</dbReference>
<name>A0AAD5IUN1_ACENE</name>
<evidence type="ECO:0000313" key="2">
    <source>
        <dbReference type="EMBL" id="KAI9177649.1"/>
    </source>
</evidence>
<sequence>MDAIYLRGDEDEIDGTLSKEELDWCGGDFRDRRSISLLAATPNQNQSLFDLFPSPRGGGHPSIEGKEKGIGRDGDWKMVWVTGEKKEIEEDGDWKMVWVSDGKKEIGEDDDWKKMMKKFGFG</sequence>
<gene>
    <name evidence="2" type="ORF">LWI28_017755</name>
</gene>
<accession>A0AAD5IUN1</accession>
<reference evidence="2" key="1">
    <citation type="journal article" date="2022" name="Plant J.">
        <title>Strategies of tolerance reflected in two North American maple genomes.</title>
        <authorList>
            <person name="McEvoy S.L."/>
            <person name="Sezen U.U."/>
            <person name="Trouern-Trend A."/>
            <person name="McMahon S.M."/>
            <person name="Schaberg P.G."/>
            <person name="Yang J."/>
            <person name="Wegrzyn J.L."/>
            <person name="Swenson N.G."/>
        </authorList>
    </citation>
    <scope>NUCLEOTIDE SEQUENCE</scope>
    <source>
        <strain evidence="2">91603</strain>
    </source>
</reference>
<dbReference type="AlphaFoldDB" id="A0AAD5IUN1"/>